<dbReference type="RefSeq" id="WP_005931612.1">
    <property type="nucleotide sequence ID" value="NZ_CABKSE010000002.1"/>
</dbReference>
<evidence type="ECO:0000313" key="1">
    <source>
        <dbReference type="EMBL" id="KAA3767393.1"/>
    </source>
</evidence>
<dbReference type="AlphaFoldDB" id="A0A7J4XKY0"/>
<dbReference type="EMBL" id="VWMK01000005">
    <property type="protein sequence ID" value="KAA3767393.1"/>
    <property type="molecule type" value="Genomic_DNA"/>
</dbReference>
<comment type="caution">
    <text evidence="1">The sequence shown here is derived from an EMBL/GenBank/DDBJ whole genome shotgun (WGS) entry which is preliminary data.</text>
</comment>
<gene>
    <name evidence="1" type="ORF">F3F73_06545</name>
</gene>
<accession>A0A7J4XKY0</accession>
<protein>
    <recommendedName>
        <fullName evidence="3">SatD family (SatD)</fullName>
    </recommendedName>
</protein>
<dbReference type="SUPFAM" id="SSF88659">
    <property type="entry name" value="Sigma3 and sigma4 domains of RNA polymerase sigma factors"/>
    <property type="match status" value="1"/>
</dbReference>
<sequence>MKIKGVITGDIIQSTRIKPENKQLVLDTIRNTVYEMEKWSKMKLEIFRGDSFQIVIDNPYEAVRIAILIRAGLQKSTPEGSEIKWDARLALGLGSVNFSQEESVTESDGEAFRNSGWEFDELGKRKLAIRTPWQNMNDELKVSTAFADDIVSEWSVAQAQAIYASLIHSKTQKEIAADLNTSPQNISKRIIAGKEYLIRPYLDRCKQIITAKIQTDGIK</sequence>
<evidence type="ECO:0000313" key="2">
    <source>
        <dbReference type="Proteomes" id="UP000422221"/>
    </source>
</evidence>
<evidence type="ECO:0008006" key="3">
    <source>
        <dbReference type="Google" id="ProtNLM"/>
    </source>
</evidence>
<organism evidence="1 2">
    <name type="scientific">Bacteroides salyersiae</name>
    <dbReference type="NCBI Taxonomy" id="291644"/>
    <lineage>
        <taxon>Bacteria</taxon>
        <taxon>Pseudomonadati</taxon>
        <taxon>Bacteroidota</taxon>
        <taxon>Bacteroidia</taxon>
        <taxon>Bacteroidales</taxon>
        <taxon>Bacteroidaceae</taxon>
        <taxon>Bacteroides</taxon>
    </lineage>
</organism>
<proteinExistence type="predicted"/>
<dbReference type="Proteomes" id="UP000422221">
    <property type="component" value="Unassembled WGS sequence"/>
</dbReference>
<reference evidence="1 2" key="1">
    <citation type="journal article" date="2019" name="Nat. Med.">
        <title>A library of human gut bacterial isolates paired with longitudinal multiomics data enables mechanistic microbiome research.</title>
        <authorList>
            <person name="Poyet M."/>
            <person name="Groussin M."/>
            <person name="Gibbons S.M."/>
            <person name="Avila-Pacheco J."/>
            <person name="Jiang X."/>
            <person name="Kearney S.M."/>
            <person name="Perrotta A.R."/>
            <person name="Berdy B."/>
            <person name="Zhao S."/>
            <person name="Lieberman T.D."/>
            <person name="Swanson P.K."/>
            <person name="Smith M."/>
            <person name="Roesemann S."/>
            <person name="Alexander J.E."/>
            <person name="Rich S.A."/>
            <person name="Livny J."/>
            <person name="Vlamakis H."/>
            <person name="Clish C."/>
            <person name="Bullock K."/>
            <person name="Deik A."/>
            <person name="Scott J."/>
            <person name="Pierce K.A."/>
            <person name="Xavier R.J."/>
            <person name="Alm E.J."/>
        </authorList>
    </citation>
    <scope>NUCLEOTIDE SEQUENCE [LARGE SCALE GENOMIC DNA]</scope>
    <source>
        <strain evidence="1 2">BIOML-A10</strain>
    </source>
</reference>
<dbReference type="GeneID" id="93117426"/>
<dbReference type="InterPro" id="IPR013324">
    <property type="entry name" value="RNA_pol_sigma_r3/r4-like"/>
</dbReference>
<name>A0A7J4XKY0_9BACE</name>